<gene>
    <name evidence="1" type="ORF">EYS42_06070</name>
</gene>
<dbReference type="AlphaFoldDB" id="A0A4Q9H0T3"/>
<accession>A0A4Q9H0T3</accession>
<organism evidence="1 2">
    <name type="scientific">Aquabacterium lacunae</name>
    <dbReference type="NCBI Taxonomy" id="2528630"/>
    <lineage>
        <taxon>Bacteria</taxon>
        <taxon>Pseudomonadati</taxon>
        <taxon>Pseudomonadota</taxon>
        <taxon>Betaproteobacteria</taxon>
        <taxon>Burkholderiales</taxon>
        <taxon>Aquabacterium</taxon>
    </lineage>
</organism>
<dbReference type="RefSeq" id="WP_130966949.1">
    <property type="nucleotide sequence ID" value="NZ_SIXI01000002.1"/>
</dbReference>
<name>A0A4Q9H0T3_9BURK</name>
<reference evidence="1 2" key="1">
    <citation type="submission" date="2019-02" db="EMBL/GenBank/DDBJ databases">
        <title>Aquabacterium sp. strain KMB7.</title>
        <authorList>
            <person name="Chen W.-M."/>
        </authorList>
    </citation>
    <scope>NUCLEOTIDE SEQUENCE [LARGE SCALE GENOMIC DNA]</scope>
    <source>
        <strain evidence="1 2">KMB7</strain>
    </source>
</reference>
<keyword evidence="2" id="KW-1185">Reference proteome</keyword>
<protein>
    <submittedName>
        <fullName evidence="1">Uncharacterized protein</fullName>
    </submittedName>
</protein>
<dbReference type="EMBL" id="SIXI01000002">
    <property type="protein sequence ID" value="TBO32738.1"/>
    <property type="molecule type" value="Genomic_DNA"/>
</dbReference>
<proteinExistence type="predicted"/>
<evidence type="ECO:0000313" key="2">
    <source>
        <dbReference type="Proteomes" id="UP000292120"/>
    </source>
</evidence>
<comment type="caution">
    <text evidence="1">The sequence shown here is derived from an EMBL/GenBank/DDBJ whole genome shotgun (WGS) entry which is preliminary data.</text>
</comment>
<sequence>MSFRFFIPLVFCFLAHGVLAKSLGRVEYIDGMDFRKVLDAFSSSVCDSDRFLSVSKALGFLPTWRQFDDDPVNGESPLSDLDSDSLCLISLSSSFKAYRVSRNQDGSHRSAVVGRGDVFPNGARVNRLYFSLPKSPVTEKCITFGGPLVPYVIIIEKKNGKLVRRIDRTDADEDCFIAALKKKGAIPSKMPVSHK</sequence>
<evidence type="ECO:0000313" key="1">
    <source>
        <dbReference type="EMBL" id="TBO32738.1"/>
    </source>
</evidence>
<dbReference type="Proteomes" id="UP000292120">
    <property type="component" value="Unassembled WGS sequence"/>
</dbReference>